<feature type="chain" id="PRO_5041773605" description="Carboxylic ester hydrolase" evidence="8">
    <location>
        <begin position="20"/>
        <end position="538"/>
    </location>
</feature>
<accession>A0AAD6HRX5</accession>
<dbReference type="SUPFAM" id="SSF53474">
    <property type="entry name" value="alpha/beta-Hydrolases"/>
    <property type="match status" value="1"/>
</dbReference>
<evidence type="ECO:0000313" key="9">
    <source>
        <dbReference type="EMBL" id="KAJ5733696.1"/>
    </source>
</evidence>
<name>A0AAD6HRX5_9EURO</name>
<keyword evidence="6" id="KW-0106">Calcium</keyword>
<evidence type="ECO:0000256" key="4">
    <source>
        <dbReference type="ARBA" id="ARBA00022729"/>
    </source>
</evidence>
<comment type="caution">
    <text evidence="9">The sequence shown here is derived from an EMBL/GenBank/DDBJ whole genome shotgun (WGS) entry which is preliminary data.</text>
</comment>
<dbReference type="PANTHER" id="PTHR33938">
    <property type="entry name" value="FERULOYL ESTERASE B-RELATED"/>
    <property type="match status" value="1"/>
</dbReference>
<gene>
    <name evidence="9" type="ORF">N7493_002482</name>
</gene>
<keyword evidence="3" id="KW-0479">Metal-binding</keyword>
<dbReference type="Gene3D" id="3.40.50.1820">
    <property type="entry name" value="alpha/beta hydrolase"/>
    <property type="match status" value="1"/>
</dbReference>
<evidence type="ECO:0000256" key="1">
    <source>
        <dbReference type="ARBA" id="ARBA00006249"/>
    </source>
</evidence>
<dbReference type="PANTHER" id="PTHR33938:SF2">
    <property type="entry name" value="CARBOXYLIC ESTER HYDROLASE"/>
    <property type="match status" value="1"/>
</dbReference>
<keyword evidence="10" id="KW-1185">Reference proteome</keyword>
<dbReference type="EMBL" id="JAQJAN010000003">
    <property type="protein sequence ID" value="KAJ5733696.1"/>
    <property type="molecule type" value="Genomic_DNA"/>
</dbReference>
<reference evidence="9" key="1">
    <citation type="journal article" date="2023" name="IMA Fungus">
        <title>Comparative genomic study of the Penicillium genus elucidates a diverse pangenome and 15 lateral gene transfer events.</title>
        <authorList>
            <person name="Petersen C."/>
            <person name="Sorensen T."/>
            <person name="Nielsen M.R."/>
            <person name="Sondergaard T.E."/>
            <person name="Sorensen J.L."/>
            <person name="Fitzpatrick D.A."/>
            <person name="Frisvad J.C."/>
            <person name="Nielsen K.L."/>
        </authorList>
    </citation>
    <scope>NUCLEOTIDE SEQUENCE</scope>
    <source>
        <strain evidence="9">IBT 17514</strain>
    </source>
</reference>
<evidence type="ECO:0000256" key="7">
    <source>
        <dbReference type="ARBA" id="ARBA00023157"/>
    </source>
</evidence>
<dbReference type="GO" id="GO:0046872">
    <property type="term" value="F:metal ion binding"/>
    <property type="evidence" value="ECO:0007669"/>
    <property type="project" value="UniProtKB-KW"/>
</dbReference>
<evidence type="ECO:0000256" key="3">
    <source>
        <dbReference type="ARBA" id="ARBA00022723"/>
    </source>
</evidence>
<keyword evidence="7" id="KW-1015">Disulfide bond</keyword>
<evidence type="ECO:0000256" key="5">
    <source>
        <dbReference type="ARBA" id="ARBA00022801"/>
    </source>
</evidence>
<keyword evidence="4 8" id="KW-0732">Signal</keyword>
<reference evidence="9" key="2">
    <citation type="submission" date="2023-01" db="EMBL/GenBank/DDBJ databases">
        <authorList>
            <person name="Petersen C."/>
        </authorList>
    </citation>
    <scope>NUCLEOTIDE SEQUENCE</scope>
    <source>
        <strain evidence="9">IBT 17514</strain>
    </source>
</reference>
<dbReference type="Pfam" id="PF07519">
    <property type="entry name" value="Tannase"/>
    <property type="match status" value="2"/>
</dbReference>
<evidence type="ECO:0000256" key="6">
    <source>
        <dbReference type="ARBA" id="ARBA00022837"/>
    </source>
</evidence>
<dbReference type="AlphaFoldDB" id="A0AAD6HRX5"/>
<comment type="similarity">
    <text evidence="1 8">Belongs to the tannase family.</text>
</comment>
<dbReference type="GO" id="GO:0030600">
    <property type="term" value="F:feruloyl esterase activity"/>
    <property type="evidence" value="ECO:0007669"/>
    <property type="project" value="UniProtKB-ARBA"/>
</dbReference>
<dbReference type="EC" id="3.1.1.-" evidence="8"/>
<dbReference type="GO" id="GO:0017000">
    <property type="term" value="P:antibiotic biosynthetic process"/>
    <property type="evidence" value="ECO:0007669"/>
    <property type="project" value="UniProtKB-ARBA"/>
</dbReference>
<feature type="signal peptide" evidence="8">
    <location>
        <begin position="1"/>
        <end position="19"/>
    </location>
</feature>
<protein>
    <recommendedName>
        <fullName evidence="8">Carboxylic ester hydrolase</fullName>
        <ecNumber evidence="8">3.1.1.-</ecNumber>
    </recommendedName>
</protein>
<proteinExistence type="inferred from homology"/>
<dbReference type="Proteomes" id="UP001215712">
    <property type="component" value="Unassembled WGS sequence"/>
</dbReference>
<organism evidence="9 10">
    <name type="scientific">Penicillium malachiteum</name>
    <dbReference type="NCBI Taxonomy" id="1324776"/>
    <lineage>
        <taxon>Eukaryota</taxon>
        <taxon>Fungi</taxon>
        <taxon>Dikarya</taxon>
        <taxon>Ascomycota</taxon>
        <taxon>Pezizomycotina</taxon>
        <taxon>Eurotiomycetes</taxon>
        <taxon>Eurotiomycetidae</taxon>
        <taxon>Eurotiales</taxon>
        <taxon>Aspergillaceae</taxon>
        <taxon>Penicillium</taxon>
    </lineage>
</organism>
<keyword evidence="2" id="KW-0719">Serine esterase</keyword>
<evidence type="ECO:0000313" key="10">
    <source>
        <dbReference type="Proteomes" id="UP001215712"/>
    </source>
</evidence>
<evidence type="ECO:0000256" key="8">
    <source>
        <dbReference type="RuleBase" id="RU361238"/>
    </source>
</evidence>
<dbReference type="GO" id="GO:0072330">
    <property type="term" value="P:monocarboxylic acid biosynthetic process"/>
    <property type="evidence" value="ECO:0007669"/>
    <property type="project" value="UniProtKB-ARBA"/>
</dbReference>
<keyword evidence="5 8" id="KW-0378">Hydrolase</keyword>
<evidence type="ECO:0000256" key="2">
    <source>
        <dbReference type="ARBA" id="ARBA00022487"/>
    </source>
</evidence>
<dbReference type="InterPro" id="IPR029058">
    <property type="entry name" value="AB_hydrolase_fold"/>
</dbReference>
<dbReference type="InterPro" id="IPR011118">
    <property type="entry name" value="Tannase/feruloyl_esterase"/>
</dbReference>
<sequence length="538" mass="58795">MMLSLGLVVWTSILPLAAAQFQCGLPAGELCAYENATSCEATGAPNCTTSGVQKLVNKLAGNETRLTVAYAFYIDNNATLDEFTDYVNASIFTPIDSSTPVCAFRVDGKNVQGASWGLGALLPTHFNGSLIMAAPDVGLSWGVASAGLKYAFATFASNSGHDEPDHVSGWETHNGLIYWSHRALHLSTMTAKAIVKAWYEVETKYSYITGCSGGGRQVLKSIQTYPDDYDGAMAGAPTWWLTHQEFYNNRQTSLGDSTDANSSIPSSLYSVIEEEVIRQCDPQDGLTDLVVSDPQGCLFDAAALACNSTQTSGCLTLPQLKTLHKMYSEWTSFDSDLIYPGAWLGSEGTWDTSFDSDLPLGSWYIKNVLGFKNFTSKDLTYALIEEADSLNPAQGNADNFDLSPFFEKGGKLFHWHGMSDSLVSPGSSVYYHDQAEYIAQRKGINMTDSYLLYLIPGLEHCTGTSYCMEALWCMAGPYQAGNFFNFTPANFVGNYPHESFLALISWVEVGHAPAYMVTSNFENNTDPKTLLHNRKICP</sequence>